<dbReference type="EC" id="6.4.1.2" evidence="14"/>
<dbReference type="Gene3D" id="2.40.50.100">
    <property type="match status" value="1"/>
</dbReference>
<reference evidence="14 15" key="1">
    <citation type="journal article" date="2019" name="Int. J. Syst. Evol. Microbiol.">
        <title>The Global Catalogue of Microorganisms (GCM) 10K type strain sequencing project: providing services to taxonomists for standard genome sequencing and annotation.</title>
        <authorList>
            <consortium name="The Broad Institute Genomics Platform"/>
            <consortium name="The Broad Institute Genome Sequencing Center for Infectious Disease"/>
            <person name="Wu L."/>
            <person name="Ma J."/>
        </authorList>
    </citation>
    <scope>NUCLEOTIDE SEQUENCE [LARGE SCALE GENOMIC DNA]</scope>
    <source>
        <strain evidence="14 15">DT85</strain>
    </source>
</reference>
<evidence type="ECO:0000259" key="11">
    <source>
        <dbReference type="PROSITE" id="PS50968"/>
    </source>
</evidence>
<accession>A0ABD5ZJZ9</accession>
<proteinExistence type="predicted"/>
<dbReference type="PROSITE" id="PS50975">
    <property type="entry name" value="ATP_GRASP"/>
    <property type="match status" value="1"/>
</dbReference>
<dbReference type="PROSITE" id="PS00867">
    <property type="entry name" value="CPSASE_2"/>
    <property type="match status" value="1"/>
</dbReference>
<dbReference type="Gene3D" id="3.40.50.20">
    <property type="match status" value="1"/>
</dbReference>
<dbReference type="Proteomes" id="UP001596398">
    <property type="component" value="Unassembled WGS sequence"/>
</dbReference>
<comment type="cofactor">
    <cofactor evidence="3">
        <name>biotin</name>
        <dbReference type="ChEBI" id="CHEBI:57586"/>
    </cofactor>
</comment>
<keyword evidence="6 9" id="KW-0067">ATP-binding</keyword>
<sequence length="610" mass="65766">MFEKVLVANRGEIAVRVMRACEDLGIDTVAVYSEADKHGGHVRFADEAYNVGPARAADSYLDHDAVIEAARKAGADAIHPGYGFLAENAEFARAVEATEGVTWVGPSGDSMEALGEKTKARKLMREADVPIVPGTTDPVTEAEEVTDFGDEYGYPVAIKAEGGGGGRGMKVVRSADEAADQLESAKREGEAYFDNDSVYLERYLENPRHIEVQVLADEHGNVRHLGERDCSLQRRHQKVIEEGPSPALTDELRERIGEAARRGVAESDYVNAGTVEFLVEEDPERDPDELLGAGSDFYFLEVNTRIQVEHTVTEELTGIDIVKWQLRVADGEEIAFDQAEVELEGHAMEFRINAEDATDDFAPAQGGSLDVYDPPGGIGVRMDDALRQGDDLVTDYDSMIAKLVVHGEDRAECIARSKRALREYGIEGIVTIVPFHLAMLEDEAFVGGTHTTKYLDDEIDRSVFDEYQQRYGSETSAGDDDGETVIREFTIEVNGKRFEVDLEEEGVPQQPASRPAPAGGSGGSDSGSDDGGSAPAVSADGEVVAAEMQGTVIDIEVEVGDEVAAGDVLLVLEAMKMENDVVAEFGGTVAEIAVGEGDSVNQGDALVVLD</sequence>
<evidence type="ECO:0000313" key="15">
    <source>
        <dbReference type="Proteomes" id="UP001596398"/>
    </source>
</evidence>
<dbReference type="CDD" id="cd06850">
    <property type="entry name" value="biotinyl_domain"/>
    <property type="match status" value="1"/>
</dbReference>
<feature type="region of interest" description="Disordered" evidence="10">
    <location>
        <begin position="502"/>
        <end position="537"/>
    </location>
</feature>
<dbReference type="Pfam" id="PF00364">
    <property type="entry name" value="Biotin_lipoyl"/>
    <property type="match status" value="1"/>
</dbReference>
<dbReference type="PROSITE" id="PS00188">
    <property type="entry name" value="BIOTIN"/>
    <property type="match status" value="1"/>
</dbReference>
<keyword evidence="15" id="KW-1185">Reference proteome</keyword>
<evidence type="ECO:0000259" key="13">
    <source>
        <dbReference type="PROSITE" id="PS50979"/>
    </source>
</evidence>
<dbReference type="FunFam" id="3.40.50.20:FF:000010">
    <property type="entry name" value="Propionyl-CoA carboxylase subunit alpha"/>
    <property type="match status" value="1"/>
</dbReference>
<comment type="cofactor">
    <cofactor evidence="1">
        <name>Mn(2+)</name>
        <dbReference type="ChEBI" id="CHEBI:29035"/>
    </cofactor>
</comment>
<dbReference type="GO" id="GO:0005524">
    <property type="term" value="F:ATP binding"/>
    <property type="evidence" value="ECO:0007669"/>
    <property type="project" value="UniProtKB-UniRule"/>
</dbReference>
<dbReference type="InterPro" id="IPR000089">
    <property type="entry name" value="Biotin_lipoyl"/>
</dbReference>
<feature type="domain" description="Lipoyl-binding" evidence="11">
    <location>
        <begin position="533"/>
        <end position="610"/>
    </location>
</feature>
<dbReference type="FunFam" id="3.30.1490.20:FF:000003">
    <property type="entry name" value="acetyl-CoA carboxylase isoform X1"/>
    <property type="match status" value="1"/>
</dbReference>
<evidence type="ECO:0000256" key="9">
    <source>
        <dbReference type="PROSITE-ProRule" id="PRU00409"/>
    </source>
</evidence>
<evidence type="ECO:0000313" key="14">
    <source>
        <dbReference type="EMBL" id="MFC7233834.1"/>
    </source>
</evidence>
<dbReference type="InterPro" id="IPR013815">
    <property type="entry name" value="ATP_grasp_subdomain_1"/>
</dbReference>
<dbReference type="Pfam" id="PF02786">
    <property type="entry name" value="CPSase_L_D2"/>
    <property type="match status" value="1"/>
</dbReference>
<dbReference type="InterPro" id="IPR011053">
    <property type="entry name" value="Single_hybrid_motif"/>
</dbReference>
<name>A0ABD5ZJZ9_9EURY</name>
<evidence type="ECO:0000256" key="3">
    <source>
        <dbReference type="ARBA" id="ARBA00001953"/>
    </source>
</evidence>
<keyword evidence="8" id="KW-0092">Biotin</keyword>
<organism evidence="14 15">
    <name type="scientific">Halosegnis marinus</name>
    <dbReference type="NCBI Taxonomy" id="3034023"/>
    <lineage>
        <taxon>Archaea</taxon>
        <taxon>Methanobacteriati</taxon>
        <taxon>Methanobacteriota</taxon>
        <taxon>Stenosarchaea group</taxon>
        <taxon>Halobacteria</taxon>
        <taxon>Halobacteriales</taxon>
        <taxon>Natronomonadaceae</taxon>
        <taxon>Halosegnis</taxon>
    </lineage>
</organism>
<dbReference type="GO" id="GO:0003989">
    <property type="term" value="F:acetyl-CoA carboxylase activity"/>
    <property type="evidence" value="ECO:0007669"/>
    <property type="project" value="UniProtKB-EC"/>
</dbReference>
<dbReference type="AlphaFoldDB" id="A0ABD5ZJZ9"/>
<evidence type="ECO:0000256" key="1">
    <source>
        <dbReference type="ARBA" id="ARBA00001936"/>
    </source>
</evidence>
<dbReference type="InterPro" id="IPR011764">
    <property type="entry name" value="Biotin_carboxylation_dom"/>
</dbReference>
<feature type="domain" description="Biotin carboxylation" evidence="13">
    <location>
        <begin position="1"/>
        <end position="460"/>
    </location>
</feature>
<dbReference type="SUPFAM" id="SSF56059">
    <property type="entry name" value="Glutathione synthetase ATP-binding domain-like"/>
    <property type="match status" value="1"/>
</dbReference>
<comment type="cofactor">
    <cofactor evidence="2">
        <name>Co(2+)</name>
        <dbReference type="ChEBI" id="CHEBI:48828"/>
    </cofactor>
</comment>
<dbReference type="SMART" id="SM00878">
    <property type="entry name" value="Biotin_carb_C"/>
    <property type="match status" value="1"/>
</dbReference>
<feature type="domain" description="ATP-grasp" evidence="12">
    <location>
        <begin position="121"/>
        <end position="330"/>
    </location>
</feature>
<dbReference type="InterPro" id="IPR011761">
    <property type="entry name" value="ATP-grasp"/>
</dbReference>
<evidence type="ECO:0000256" key="8">
    <source>
        <dbReference type="ARBA" id="ARBA00023267"/>
    </source>
</evidence>
<evidence type="ECO:0000256" key="7">
    <source>
        <dbReference type="ARBA" id="ARBA00022842"/>
    </source>
</evidence>
<dbReference type="PANTHER" id="PTHR18866:SF33">
    <property type="entry name" value="METHYLCROTONOYL-COA CARBOXYLASE SUBUNIT ALPHA, MITOCHONDRIAL-RELATED"/>
    <property type="match status" value="1"/>
</dbReference>
<dbReference type="InterPro" id="IPR005481">
    <property type="entry name" value="BC-like_N"/>
</dbReference>
<dbReference type="SUPFAM" id="SSF51230">
    <property type="entry name" value="Single hybrid motif"/>
    <property type="match status" value="1"/>
</dbReference>
<comment type="caution">
    <text evidence="14">The sequence shown here is derived from an EMBL/GenBank/DDBJ whole genome shotgun (WGS) entry which is preliminary data.</text>
</comment>
<dbReference type="InterPro" id="IPR005482">
    <property type="entry name" value="Biotin_COase_C"/>
</dbReference>
<keyword evidence="5 9" id="KW-0547">Nucleotide-binding</keyword>
<evidence type="ECO:0000256" key="6">
    <source>
        <dbReference type="ARBA" id="ARBA00022840"/>
    </source>
</evidence>
<dbReference type="InterPro" id="IPR016185">
    <property type="entry name" value="PreATP-grasp_dom_sf"/>
</dbReference>
<dbReference type="NCBIfam" id="NF006367">
    <property type="entry name" value="PRK08591.1"/>
    <property type="match status" value="1"/>
</dbReference>
<dbReference type="InterPro" id="IPR050856">
    <property type="entry name" value="Biotin_carboxylase_complex"/>
</dbReference>
<dbReference type="InterPro" id="IPR011054">
    <property type="entry name" value="Rudment_hybrid_motif"/>
</dbReference>
<keyword evidence="7" id="KW-0460">Magnesium</keyword>
<evidence type="ECO:0000256" key="2">
    <source>
        <dbReference type="ARBA" id="ARBA00001941"/>
    </source>
</evidence>
<dbReference type="InterPro" id="IPR001882">
    <property type="entry name" value="Biotin_BS"/>
</dbReference>
<dbReference type="InterPro" id="IPR005479">
    <property type="entry name" value="CPAse_ATP-bd"/>
</dbReference>
<dbReference type="FunFam" id="2.40.50.100:FF:000003">
    <property type="entry name" value="Acetyl-CoA carboxylase biotin carboxyl carrier protein"/>
    <property type="match status" value="1"/>
</dbReference>
<dbReference type="GeneID" id="79265495"/>
<dbReference type="Pfam" id="PF00289">
    <property type="entry name" value="Biotin_carb_N"/>
    <property type="match status" value="1"/>
</dbReference>
<dbReference type="SUPFAM" id="SSF52440">
    <property type="entry name" value="PreATP-grasp domain"/>
    <property type="match status" value="1"/>
</dbReference>
<evidence type="ECO:0000256" key="4">
    <source>
        <dbReference type="ARBA" id="ARBA00022598"/>
    </source>
</evidence>
<dbReference type="Pfam" id="PF02785">
    <property type="entry name" value="Biotin_carb_C"/>
    <property type="match status" value="1"/>
</dbReference>
<dbReference type="PROSITE" id="PS50979">
    <property type="entry name" value="BC"/>
    <property type="match status" value="1"/>
</dbReference>
<dbReference type="PANTHER" id="PTHR18866">
    <property type="entry name" value="CARBOXYLASE:PYRUVATE/ACETYL-COA/PROPIONYL-COA CARBOXYLASE"/>
    <property type="match status" value="1"/>
</dbReference>
<dbReference type="EMBL" id="JBHTAP010000001">
    <property type="protein sequence ID" value="MFC7233834.1"/>
    <property type="molecule type" value="Genomic_DNA"/>
</dbReference>
<evidence type="ECO:0000259" key="12">
    <source>
        <dbReference type="PROSITE" id="PS50975"/>
    </source>
</evidence>
<dbReference type="Gene3D" id="3.30.1490.20">
    <property type="entry name" value="ATP-grasp fold, A domain"/>
    <property type="match status" value="1"/>
</dbReference>
<dbReference type="SUPFAM" id="SSF51246">
    <property type="entry name" value="Rudiment single hybrid motif"/>
    <property type="match status" value="1"/>
</dbReference>
<protein>
    <submittedName>
        <fullName evidence="14">Acetyl-CoA carboxylase biotin carboxylase subunit</fullName>
        <ecNumber evidence="14">6.4.1.2</ecNumber>
    </submittedName>
</protein>
<gene>
    <name evidence="14" type="ORF">ACFQJ4_00750</name>
</gene>
<dbReference type="Gene3D" id="3.30.470.20">
    <property type="entry name" value="ATP-grasp fold, B domain"/>
    <property type="match status" value="1"/>
</dbReference>
<evidence type="ECO:0000256" key="10">
    <source>
        <dbReference type="SAM" id="MobiDB-lite"/>
    </source>
</evidence>
<dbReference type="PROSITE" id="PS50968">
    <property type="entry name" value="BIOTINYL_LIPOYL"/>
    <property type="match status" value="1"/>
</dbReference>
<dbReference type="RefSeq" id="WP_276234831.1">
    <property type="nucleotide sequence ID" value="NZ_CP119802.1"/>
</dbReference>
<evidence type="ECO:0000256" key="5">
    <source>
        <dbReference type="ARBA" id="ARBA00022741"/>
    </source>
</evidence>
<keyword evidence="4 14" id="KW-0436">Ligase</keyword>